<keyword evidence="8" id="KW-1185">Reference proteome</keyword>
<dbReference type="Pfam" id="PF04117">
    <property type="entry name" value="Mpv17_PMP22"/>
    <property type="match status" value="1"/>
</dbReference>
<dbReference type="GO" id="GO:0005739">
    <property type="term" value="C:mitochondrion"/>
    <property type="evidence" value="ECO:0007669"/>
    <property type="project" value="TreeGrafter"/>
</dbReference>
<organism evidence="7 8">
    <name type="scientific">Pelobates cultripes</name>
    <name type="common">Western spadefoot toad</name>
    <dbReference type="NCBI Taxonomy" id="61616"/>
    <lineage>
        <taxon>Eukaryota</taxon>
        <taxon>Metazoa</taxon>
        <taxon>Chordata</taxon>
        <taxon>Craniata</taxon>
        <taxon>Vertebrata</taxon>
        <taxon>Euteleostomi</taxon>
        <taxon>Amphibia</taxon>
        <taxon>Batrachia</taxon>
        <taxon>Anura</taxon>
        <taxon>Pelobatoidea</taxon>
        <taxon>Pelobatidae</taxon>
        <taxon>Pelobates</taxon>
    </lineage>
</organism>
<dbReference type="EMBL" id="OW240916">
    <property type="protein sequence ID" value="CAH2292913.1"/>
    <property type="molecule type" value="Genomic_DNA"/>
</dbReference>
<evidence type="ECO:0000256" key="3">
    <source>
        <dbReference type="ARBA" id="ARBA00022692"/>
    </source>
</evidence>
<evidence type="ECO:0000256" key="2">
    <source>
        <dbReference type="ARBA" id="ARBA00006824"/>
    </source>
</evidence>
<dbReference type="InterPro" id="IPR007248">
    <property type="entry name" value="Mpv17_PMP22"/>
</dbReference>
<dbReference type="AlphaFoldDB" id="A0AAD1W839"/>
<evidence type="ECO:0000256" key="6">
    <source>
        <dbReference type="SAM" id="Phobius"/>
    </source>
</evidence>
<proteinExistence type="inferred from homology"/>
<gene>
    <name evidence="7" type="ORF">PECUL_23A029636</name>
</gene>
<sequence length="357" mass="41594">MLPQGRLLLARVSGYWKPLFKGRFLIVTNTVSCGILLGIGDTIQQTRERRKDSEKRRDWLRTFRMFAIGCSMGPAMHFWYGWLDRSFPGQGIRVVVKKVLIDQLVASPTLGIWYFLGMGSMEGQSLEQSWKEFQNKFWEFYKGRLLLARVSGYWKPLFKGRFLIVTNTVSCGILLGIGDTIQQTRERRKDSEKRRDWLRTFRMFAIGCSMGPAMHFWYGWLDRSFPGQGIRVVVKKVLIDQLVASPTLGIWYFLGMGSMEGQSLEQSWKEFQNKFWEFYKADWTVWPAAQMVNFYFLPPKYRVIYINVITVGWDTYLSYLKHRTAETMESLVIDPKLPSTSEQLISAPLPKTLDESV</sequence>
<dbReference type="PANTHER" id="PTHR11266">
    <property type="entry name" value="PEROXISOMAL MEMBRANE PROTEIN 2, PXMP2 MPV17"/>
    <property type="match status" value="1"/>
</dbReference>
<reference evidence="7" key="1">
    <citation type="submission" date="2022-03" db="EMBL/GenBank/DDBJ databases">
        <authorList>
            <person name="Alioto T."/>
            <person name="Alioto T."/>
            <person name="Gomez Garrido J."/>
        </authorList>
    </citation>
    <scope>NUCLEOTIDE SEQUENCE</scope>
</reference>
<comment type="subcellular location">
    <subcellularLocation>
        <location evidence="1">Membrane</location>
        <topology evidence="1">Multi-pass membrane protein</topology>
    </subcellularLocation>
</comment>
<dbReference type="GO" id="GO:0061668">
    <property type="term" value="P:mitochondrial ribosome assembly"/>
    <property type="evidence" value="ECO:0007669"/>
    <property type="project" value="TreeGrafter"/>
</dbReference>
<feature type="transmembrane region" description="Helical" evidence="6">
    <location>
        <begin position="20"/>
        <end position="40"/>
    </location>
</feature>
<evidence type="ECO:0000256" key="4">
    <source>
        <dbReference type="ARBA" id="ARBA00022989"/>
    </source>
</evidence>
<feature type="transmembrane region" description="Helical" evidence="6">
    <location>
        <begin position="61"/>
        <end position="80"/>
    </location>
</feature>
<dbReference type="PANTHER" id="PTHR11266:SF122">
    <property type="entry name" value="MPV17-LIKE PROTEIN 2"/>
    <property type="match status" value="1"/>
</dbReference>
<keyword evidence="3 6" id="KW-0812">Transmembrane</keyword>
<dbReference type="Proteomes" id="UP001295444">
    <property type="component" value="Chromosome 05"/>
</dbReference>
<evidence type="ECO:0000256" key="1">
    <source>
        <dbReference type="ARBA" id="ARBA00004141"/>
    </source>
</evidence>
<name>A0AAD1W839_PELCU</name>
<keyword evidence="4 6" id="KW-1133">Transmembrane helix</keyword>
<protein>
    <submittedName>
        <fullName evidence="7">Mpv17 2</fullName>
    </submittedName>
</protein>
<evidence type="ECO:0000313" key="7">
    <source>
        <dbReference type="EMBL" id="CAH2292913.1"/>
    </source>
</evidence>
<accession>A0AAD1W839</accession>
<keyword evidence="5 6" id="KW-0472">Membrane</keyword>
<dbReference type="GO" id="GO:0016020">
    <property type="term" value="C:membrane"/>
    <property type="evidence" value="ECO:0007669"/>
    <property type="project" value="UniProtKB-SubCell"/>
</dbReference>
<feature type="transmembrane region" description="Helical" evidence="6">
    <location>
        <begin position="201"/>
        <end position="218"/>
    </location>
</feature>
<comment type="similarity">
    <text evidence="2">Belongs to the peroxisomal membrane protein PXMP2/4 family.</text>
</comment>
<feature type="transmembrane region" description="Helical" evidence="6">
    <location>
        <begin position="162"/>
        <end position="181"/>
    </location>
</feature>
<evidence type="ECO:0000313" key="8">
    <source>
        <dbReference type="Proteomes" id="UP001295444"/>
    </source>
</evidence>
<evidence type="ECO:0000256" key="5">
    <source>
        <dbReference type="ARBA" id="ARBA00023136"/>
    </source>
</evidence>